<accession>A0A6A6FNI9</accession>
<dbReference type="EMBL" id="ML992667">
    <property type="protein sequence ID" value="KAF2214971.1"/>
    <property type="molecule type" value="Genomic_DNA"/>
</dbReference>
<evidence type="ECO:0000313" key="3">
    <source>
        <dbReference type="Proteomes" id="UP000799539"/>
    </source>
</evidence>
<dbReference type="Proteomes" id="UP000799539">
    <property type="component" value="Unassembled WGS sequence"/>
</dbReference>
<proteinExistence type="predicted"/>
<keyword evidence="1" id="KW-0732">Signal</keyword>
<evidence type="ECO:0000256" key="1">
    <source>
        <dbReference type="SAM" id="SignalP"/>
    </source>
</evidence>
<reference evidence="2" key="1">
    <citation type="journal article" date="2020" name="Stud. Mycol.">
        <title>101 Dothideomycetes genomes: a test case for predicting lifestyles and emergence of pathogens.</title>
        <authorList>
            <person name="Haridas S."/>
            <person name="Albert R."/>
            <person name="Binder M."/>
            <person name="Bloem J."/>
            <person name="Labutti K."/>
            <person name="Salamov A."/>
            <person name="Andreopoulos B."/>
            <person name="Baker S."/>
            <person name="Barry K."/>
            <person name="Bills G."/>
            <person name="Bluhm B."/>
            <person name="Cannon C."/>
            <person name="Castanera R."/>
            <person name="Culley D."/>
            <person name="Daum C."/>
            <person name="Ezra D."/>
            <person name="Gonzalez J."/>
            <person name="Henrissat B."/>
            <person name="Kuo A."/>
            <person name="Liang C."/>
            <person name="Lipzen A."/>
            <person name="Lutzoni F."/>
            <person name="Magnuson J."/>
            <person name="Mondo S."/>
            <person name="Nolan M."/>
            <person name="Ohm R."/>
            <person name="Pangilinan J."/>
            <person name="Park H.-J."/>
            <person name="Ramirez L."/>
            <person name="Alfaro M."/>
            <person name="Sun H."/>
            <person name="Tritt A."/>
            <person name="Yoshinaga Y."/>
            <person name="Zwiers L.-H."/>
            <person name="Turgeon B."/>
            <person name="Goodwin S."/>
            <person name="Spatafora J."/>
            <person name="Crous P."/>
            <person name="Grigoriev I."/>
        </authorList>
    </citation>
    <scope>NUCLEOTIDE SEQUENCE</scope>
    <source>
        <strain evidence="2">SCOH1-5</strain>
    </source>
</reference>
<organism evidence="2 3">
    <name type="scientific">Cercospora zeae-maydis SCOH1-5</name>
    <dbReference type="NCBI Taxonomy" id="717836"/>
    <lineage>
        <taxon>Eukaryota</taxon>
        <taxon>Fungi</taxon>
        <taxon>Dikarya</taxon>
        <taxon>Ascomycota</taxon>
        <taxon>Pezizomycotina</taxon>
        <taxon>Dothideomycetes</taxon>
        <taxon>Dothideomycetidae</taxon>
        <taxon>Mycosphaerellales</taxon>
        <taxon>Mycosphaerellaceae</taxon>
        <taxon>Cercospora</taxon>
    </lineage>
</organism>
<protein>
    <submittedName>
        <fullName evidence="2">Uncharacterized protein</fullName>
    </submittedName>
</protein>
<feature type="chain" id="PRO_5025674490" evidence="1">
    <location>
        <begin position="22"/>
        <end position="524"/>
    </location>
</feature>
<feature type="signal peptide" evidence="1">
    <location>
        <begin position="1"/>
        <end position="21"/>
    </location>
</feature>
<sequence length="524" mass="59764">MLTFLHNPLALLAICGHPAQAAPRKLSEVFDVNMAKFDPSNIIPNQGSWHGSCLRPFHNPQFPENKTPLFDPAAEFNSRENILNNIWYQIYQMTYQARVALGNTNLKTYPEAQKLIWSFWAIWWTDIWSATNPNGPVQPRGQIGMKLKAIRGISKHVDDFDFFGSPNRTDRYKKLHELFEPPQPASPTSKRDMPKLSCDSTYFEMQDWDDPALDKNGREIIDPDTDEPYNLKNWEAKHGRGFEDMWYLWYDIGTDKGYLVLSRKDYPPEAPNKPWPWALDKVSGKPSYCAQGTEKGTQRMGAVFVPIEAYDASSDSDSSDDDDDHGADAWTRSSHIVLCPQSFNIGRSDDFLEPDDDDATLDDMEITAVTLYHELWHHLYPGRWAPDYKAMPAVRGTDNKISPLWPTHKAGYKTDYEHDISGALESMQLAQYERASPETLNINEFKTWRCPECYAWFGRAYYLTVAAKQDLSTGLLRPHGSPFVGPVENAPNDKHAVSNISAHSFGPVGVLHEGWDFDKEDELF</sequence>
<evidence type="ECO:0000313" key="2">
    <source>
        <dbReference type="EMBL" id="KAF2214971.1"/>
    </source>
</evidence>
<name>A0A6A6FNI9_9PEZI</name>
<gene>
    <name evidence="2" type="ORF">CERZMDRAFT_95346</name>
</gene>
<keyword evidence="3" id="KW-1185">Reference proteome</keyword>
<dbReference type="AlphaFoldDB" id="A0A6A6FNI9"/>
<dbReference type="OrthoDB" id="3627347at2759"/>